<sequence>MSKVSPGVTPAVRYFRAGGFNQLYLSSADDLKALAGLDQTLWVASSCPTTGLDMDEKTLGLMDTDGDGRIRVPEVMAAINWTLSALKDISTLPEGRDWLALEQIATDTDIGARLHESVKRILRNLDRHEDTRISLADALDRKGIFAVAKSNGDGVIPVTAADGPAVGQIIQDILDTVGGATDRSGAPGVTAEGVTNFYTSLQAYIDWWSAGHPEARNLLVPEGEPQADLSALDPAIFPLGEQTAAASAAVEAIAAKVEDFFENCEMAAFDAQAVSFFNFSERDLSQLGGRTKSEVQEVLRDLPLARVQADRPLPLSEGVNPYYASALAALSESAVAPVLGEGKQSLTRQEWDKLRASFAAYRAWIAAKAGADVEKLGLSRIAELLRDNKRSALEVLIKLDEAIAEEILSVDEVEKILRYHRDLFRLLNNYVALPEFYDTDRRAVFQMGKLIIDGCSLSLCVDVDDINRHSLIAAKSGIFLAYCELSRKDVAAKRIIAAAVTQRGVGRITVGKNAVFYDRYGRDWDAKVVKTVENPVSLREAALAPFKKLAALVSSQVDKLTSAREKAIESSLTTGIQNAGQKIGEKPAATPAAAPSGGVGVGGMLAGGGVALAALTSSFAFIAQSMQKISAASIFYTIGIILLFILVPALVTGFFKLRARDIGMILEACGWAINGRMRITLNVARQLMHVGRFSKGSERIYPTYAEKRGGLWRWIFFPIFIGLAIYCAIWLGRILWTDKEAEVSPPPPVAETVEEAPTAAEKDAAAEAATAPDTAE</sequence>
<organism evidence="3 4">
    <name type="scientific">Ruficoccus amylovorans</name>
    <dbReference type="NCBI Taxonomy" id="1804625"/>
    <lineage>
        <taxon>Bacteria</taxon>
        <taxon>Pseudomonadati</taxon>
        <taxon>Verrucomicrobiota</taxon>
        <taxon>Opitutia</taxon>
        <taxon>Puniceicoccales</taxon>
        <taxon>Cerasicoccaceae</taxon>
        <taxon>Ruficoccus</taxon>
    </lineage>
</organism>
<evidence type="ECO:0000313" key="3">
    <source>
        <dbReference type="EMBL" id="MBC2594738.1"/>
    </source>
</evidence>
<accession>A0A842HFB8</accession>
<proteinExistence type="predicted"/>
<comment type="caution">
    <text evidence="3">The sequence shown here is derived from an EMBL/GenBank/DDBJ whole genome shotgun (WGS) entry which is preliminary data.</text>
</comment>
<dbReference type="Proteomes" id="UP000546464">
    <property type="component" value="Unassembled WGS sequence"/>
</dbReference>
<keyword evidence="2" id="KW-1133">Transmembrane helix</keyword>
<feature type="transmembrane region" description="Helical" evidence="2">
    <location>
        <begin position="599"/>
        <end position="622"/>
    </location>
</feature>
<feature type="compositionally biased region" description="Low complexity" evidence="1">
    <location>
        <begin position="766"/>
        <end position="776"/>
    </location>
</feature>
<gene>
    <name evidence="3" type="ORF">H5P28_10745</name>
</gene>
<evidence type="ECO:0000313" key="4">
    <source>
        <dbReference type="Proteomes" id="UP000546464"/>
    </source>
</evidence>
<name>A0A842HFB8_9BACT</name>
<evidence type="ECO:0000256" key="1">
    <source>
        <dbReference type="SAM" id="MobiDB-lite"/>
    </source>
</evidence>
<keyword evidence="4" id="KW-1185">Reference proteome</keyword>
<feature type="transmembrane region" description="Helical" evidence="2">
    <location>
        <begin position="711"/>
        <end position="731"/>
    </location>
</feature>
<evidence type="ECO:0000256" key="2">
    <source>
        <dbReference type="SAM" id="Phobius"/>
    </source>
</evidence>
<dbReference type="EMBL" id="JACHVB010000034">
    <property type="protein sequence ID" value="MBC2594738.1"/>
    <property type="molecule type" value="Genomic_DNA"/>
</dbReference>
<dbReference type="AlphaFoldDB" id="A0A842HFB8"/>
<feature type="region of interest" description="Disordered" evidence="1">
    <location>
        <begin position="742"/>
        <end position="776"/>
    </location>
</feature>
<dbReference type="RefSeq" id="WP_185675706.1">
    <property type="nucleotide sequence ID" value="NZ_JACHVB010000034.1"/>
</dbReference>
<reference evidence="3 4" key="1">
    <citation type="submission" date="2020-07" db="EMBL/GenBank/DDBJ databases">
        <authorList>
            <person name="Feng X."/>
        </authorList>
    </citation>
    <scope>NUCLEOTIDE SEQUENCE [LARGE SCALE GENOMIC DNA]</scope>
    <source>
        <strain evidence="3 4">JCM31066</strain>
    </source>
</reference>
<keyword evidence="2" id="KW-0472">Membrane</keyword>
<feature type="transmembrane region" description="Helical" evidence="2">
    <location>
        <begin position="634"/>
        <end position="655"/>
    </location>
</feature>
<keyword evidence="2" id="KW-0812">Transmembrane</keyword>
<evidence type="ECO:0008006" key="5">
    <source>
        <dbReference type="Google" id="ProtNLM"/>
    </source>
</evidence>
<protein>
    <recommendedName>
        <fullName evidence="5">EF-hand domain-containing protein</fullName>
    </recommendedName>
</protein>